<organism evidence="2 3">
    <name type="scientific">Suicoccus acidiformans</name>
    <dbReference type="NCBI Taxonomy" id="2036206"/>
    <lineage>
        <taxon>Bacteria</taxon>
        <taxon>Bacillati</taxon>
        <taxon>Bacillota</taxon>
        <taxon>Bacilli</taxon>
        <taxon>Lactobacillales</taxon>
        <taxon>Aerococcaceae</taxon>
        <taxon>Suicoccus</taxon>
    </lineage>
</organism>
<evidence type="ECO:0000313" key="2">
    <source>
        <dbReference type="EMBL" id="AXY26415.1"/>
    </source>
</evidence>
<proteinExistence type="predicted"/>
<dbReference type="OrthoDB" id="4921038at2"/>
<gene>
    <name evidence="2" type="ORF">CL176_10655</name>
</gene>
<dbReference type="GO" id="GO:0015813">
    <property type="term" value="P:L-glutamate transmembrane transport"/>
    <property type="evidence" value="ECO:0007669"/>
    <property type="project" value="InterPro"/>
</dbReference>
<keyword evidence="1" id="KW-1133">Transmembrane helix</keyword>
<evidence type="ECO:0000256" key="1">
    <source>
        <dbReference type="SAM" id="Phobius"/>
    </source>
</evidence>
<dbReference type="PANTHER" id="PTHR36178:SF1">
    <property type="entry name" value="SODIUM_GLUTAMATE SYMPORTER"/>
    <property type="match status" value="1"/>
</dbReference>
<dbReference type="Pfam" id="PF03616">
    <property type="entry name" value="Glt_symporter"/>
    <property type="match status" value="1"/>
</dbReference>
<feature type="transmembrane region" description="Helical" evidence="1">
    <location>
        <begin position="135"/>
        <end position="154"/>
    </location>
</feature>
<dbReference type="PANTHER" id="PTHR36178">
    <property type="entry name" value="SLR0625 PROTEIN"/>
    <property type="match status" value="1"/>
</dbReference>
<keyword evidence="3" id="KW-1185">Reference proteome</keyword>
<dbReference type="GO" id="GO:0016020">
    <property type="term" value="C:membrane"/>
    <property type="evidence" value="ECO:0007669"/>
    <property type="project" value="InterPro"/>
</dbReference>
<dbReference type="GO" id="GO:0015501">
    <property type="term" value="F:glutamate:sodium symporter activity"/>
    <property type="evidence" value="ECO:0007669"/>
    <property type="project" value="InterPro"/>
</dbReference>
<name>A0A347WMV8_9LACT</name>
<feature type="transmembrane region" description="Helical" evidence="1">
    <location>
        <begin position="201"/>
        <end position="224"/>
    </location>
</feature>
<evidence type="ECO:0000313" key="3">
    <source>
        <dbReference type="Proteomes" id="UP000263232"/>
    </source>
</evidence>
<accession>A0A347WMV8</accession>
<keyword evidence="1" id="KW-0812">Transmembrane</keyword>
<feature type="transmembrane region" description="Helical" evidence="1">
    <location>
        <begin position="175"/>
        <end position="195"/>
    </location>
</feature>
<dbReference type="Proteomes" id="UP000263232">
    <property type="component" value="Chromosome"/>
</dbReference>
<keyword evidence="1" id="KW-0472">Membrane</keyword>
<dbReference type="KEGG" id="abae:CL176_10655"/>
<protein>
    <recommendedName>
        <fullName evidence="4">Sodium/glutamate symporter</fullName>
    </recommendedName>
</protein>
<sequence length="265" mass="27890">MTAIVFIQGFIGIGVANLFDLNPLVGVNATAGAHVCGPGTSAAFGEIYEVLGAIGASEAGIASATAGLALGSLTGGPVASLIIRCHKLKADPTEETFRNDDTSHVKLNKDRVFRSLALIIITGALGIPIQALLKMIPMIEVPYFIGMPFSGAIVRNVMEAFNMTFFEEEISMIESISLEIFLSITIMTLDFATILHLVGPIIIMIVLDLVATLAFAAFVCFPAYGKDYDAAVMTAGFIGTAMGSGTNAIANQQSVMNEFGYSHKA</sequence>
<dbReference type="InterPro" id="IPR004445">
    <property type="entry name" value="GltS"/>
</dbReference>
<dbReference type="AlphaFoldDB" id="A0A347WMV8"/>
<dbReference type="EMBL" id="CP023434">
    <property type="protein sequence ID" value="AXY26415.1"/>
    <property type="molecule type" value="Genomic_DNA"/>
</dbReference>
<reference evidence="2 3" key="1">
    <citation type="submission" date="2017-09" db="EMBL/GenBank/DDBJ databases">
        <title>Complete genome sequence of Oxytococcus suis strain ZY16052.</title>
        <authorList>
            <person name="Li F."/>
        </authorList>
    </citation>
    <scope>NUCLEOTIDE SEQUENCE [LARGE SCALE GENOMIC DNA]</scope>
    <source>
        <strain evidence="2 3">ZY16052</strain>
    </source>
</reference>
<feature type="transmembrane region" description="Helical" evidence="1">
    <location>
        <begin position="112"/>
        <end position="129"/>
    </location>
</feature>
<evidence type="ECO:0008006" key="4">
    <source>
        <dbReference type="Google" id="ProtNLM"/>
    </source>
</evidence>